<dbReference type="Gene3D" id="2.60.120.650">
    <property type="entry name" value="Cupin"/>
    <property type="match status" value="1"/>
</dbReference>
<dbReference type="AlphaFoldDB" id="A0A8E2AWE3"/>
<dbReference type="OrthoDB" id="424465at2759"/>
<dbReference type="PANTHER" id="PTHR12461">
    <property type="entry name" value="HYPOXIA-INDUCIBLE FACTOR 1 ALPHA INHIBITOR-RELATED"/>
    <property type="match status" value="1"/>
</dbReference>
<dbReference type="Pfam" id="PF13621">
    <property type="entry name" value="Cupin_8"/>
    <property type="match status" value="1"/>
</dbReference>
<dbReference type="InterPro" id="IPR003347">
    <property type="entry name" value="JmjC_dom"/>
</dbReference>
<dbReference type="SUPFAM" id="SSF51197">
    <property type="entry name" value="Clavaminate synthase-like"/>
    <property type="match status" value="1"/>
</dbReference>
<sequence length="357" mass="39181">MLASGTARSICRSRYCKSLTPGFVPGNIATIVSDRQVIRTKPVPRIPPPGALDLSAQAEPLIFSTRNTQNVPNSSTSSPWTSSRAADLLHALRTDSDRLVELELGRYDSPDVFDRVQMPLGRYVDWLERSEGGKVDGRQVYLAQWRGAEEISELKRLVKPPEVLVPMIESEAVDLYQTSFFIGPAGAVTPIHHDPYANLYHLHASSAPQIHAKHFVLFPPSASSALSRTPGVQRNTSAADLLLVPHALPAPLSSLSPVWSASHASPAPPCRDATPDNHDPFAILAAPTEVLPVRAWSCVLHEGETLYIPRRWWHRVENVALPEHGGAQSRAAEWWAHGARRAGWTAGVGWWFLPRSG</sequence>
<evidence type="ECO:0000313" key="3">
    <source>
        <dbReference type="Proteomes" id="UP000250043"/>
    </source>
</evidence>
<dbReference type="PROSITE" id="PS51184">
    <property type="entry name" value="JMJC"/>
    <property type="match status" value="1"/>
</dbReference>
<accession>A0A8E2AWE3</accession>
<dbReference type="Proteomes" id="UP000250043">
    <property type="component" value="Unassembled WGS sequence"/>
</dbReference>
<keyword evidence="3" id="KW-1185">Reference proteome</keyword>
<dbReference type="EMBL" id="KV722518">
    <property type="protein sequence ID" value="OCH86640.1"/>
    <property type="molecule type" value="Genomic_DNA"/>
</dbReference>
<evidence type="ECO:0000313" key="2">
    <source>
        <dbReference type="EMBL" id="OCH86640.1"/>
    </source>
</evidence>
<dbReference type="SMART" id="SM00558">
    <property type="entry name" value="JmjC"/>
    <property type="match status" value="1"/>
</dbReference>
<name>A0A8E2AWE3_9APHY</name>
<feature type="domain" description="JmjC" evidence="1">
    <location>
        <begin position="149"/>
        <end position="357"/>
    </location>
</feature>
<protein>
    <submittedName>
        <fullName evidence="2">Clavaminate synthase-like protein</fullName>
    </submittedName>
</protein>
<dbReference type="PANTHER" id="PTHR12461:SF105">
    <property type="entry name" value="HYPOXIA-INDUCIBLE FACTOR 1-ALPHA INHIBITOR"/>
    <property type="match status" value="1"/>
</dbReference>
<gene>
    <name evidence="2" type="ORF">OBBRIDRAFT_213710</name>
</gene>
<reference evidence="2 3" key="1">
    <citation type="submission" date="2016-07" db="EMBL/GenBank/DDBJ databases">
        <title>Draft genome of the white-rot fungus Obba rivulosa 3A-2.</title>
        <authorList>
            <consortium name="DOE Joint Genome Institute"/>
            <person name="Miettinen O."/>
            <person name="Riley R."/>
            <person name="Acob R."/>
            <person name="Barry K."/>
            <person name="Cullen D."/>
            <person name="De Vries R."/>
            <person name="Hainaut M."/>
            <person name="Hatakka A."/>
            <person name="Henrissat B."/>
            <person name="Hilden K."/>
            <person name="Kuo R."/>
            <person name="Labutti K."/>
            <person name="Lipzen A."/>
            <person name="Makela M.R."/>
            <person name="Sandor L."/>
            <person name="Spatafora J.W."/>
            <person name="Grigoriev I.V."/>
            <person name="Hibbett D.S."/>
        </authorList>
    </citation>
    <scope>NUCLEOTIDE SEQUENCE [LARGE SCALE GENOMIC DNA]</scope>
    <source>
        <strain evidence="2 3">3A-2</strain>
    </source>
</reference>
<dbReference type="InterPro" id="IPR041667">
    <property type="entry name" value="Cupin_8"/>
</dbReference>
<evidence type="ECO:0000259" key="1">
    <source>
        <dbReference type="PROSITE" id="PS51184"/>
    </source>
</evidence>
<organism evidence="2 3">
    <name type="scientific">Obba rivulosa</name>
    <dbReference type="NCBI Taxonomy" id="1052685"/>
    <lineage>
        <taxon>Eukaryota</taxon>
        <taxon>Fungi</taxon>
        <taxon>Dikarya</taxon>
        <taxon>Basidiomycota</taxon>
        <taxon>Agaricomycotina</taxon>
        <taxon>Agaricomycetes</taxon>
        <taxon>Polyporales</taxon>
        <taxon>Gelatoporiaceae</taxon>
        <taxon>Obba</taxon>
    </lineage>
</organism>
<proteinExistence type="predicted"/>